<dbReference type="Pfam" id="PF14352">
    <property type="entry name" value="DUF4402"/>
    <property type="match status" value="1"/>
</dbReference>
<comment type="caution">
    <text evidence="2">The sequence shown here is derived from an EMBL/GenBank/DDBJ whole genome shotgun (WGS) entry which is preliminary data.</text>
</comment>
<accession>A0A5C6XBA5</accession>
<dbReference type="EMBL" id="VOSM01000013">
    <property type="protein sequence ID" value="TXD34394.1"/>
    <property type="molecule type" value="Genomic_DNA"/>
</dbReference>
<dbReference type="InterPro" id="IPR025514">
    <property type="entry name" value="DUF4402"/>
</dbReference>
<sequence length="170" mass="17287">MTTRHIFTRRTLGMTTAAAMLLLSPAAFASNVGSMNASVTLEEPLSVEVNTQLSFGTLAIPTANSATLVMTANGETVDSSGVGDGAIYRNNAAFGQITVNGEADTTVSITAPASLQLAAGVNITSFNFSNATPTLTLGTATITVGGTLVVDSTAMAGTPSQSFDITVEYQ</sequence>
<keyword evidence="3" id="KW-1185">Reference proteome</keyword>
<feature type="chain" id="PRO_5023115373" evidence="1">
    <location>
        <begin position="30"/>
        <end position="170"/>
    </location>
</feature>
<organism evidence="2 3">
    <name type="scientific">Lujinxingia vulgaris</name>
    <dbReference type="NCBI Taxonomy" id="2600176"/>
    <lineage>
        <taxon>Bacteria</taxon>
        <taxon>Deltaproteobacteria</taxon>
        <taxon>Bradymonadales</taxon>
        <taxon>Lujinxingiaceae</taxon>
        <taxon>Lujinxingia</taxon>
    </lineage>
</organism>
<reference evidence="2 3" key="1">
    <citation type="submission" date="2019-08" db="EMBL/GenBank/DDBJ databases">
        <title>Bradymonadales sp. TMQ4.</title>
        <authorList>
            <person name="Liang Q."/>
        </authorList>
    </citation>
    <scope>NUCLEOTIDE SEQUENCE [LARGE SCALE GENOMIC DNA]</scope>
    <source>
        <strain evidence="2 3">TMQ4</strain>
    </source>
</reference>
<keyword evidence="1" id="KW-0732">Signal</keyword>
<gene>
    <name evidence="2" type="ORF">FRC98_18445</name>
</gene>
<protein>
    <submittedName>
        <fullName evidence="2">DUF4402 domain-containing protein</fullName>
    </submittedName>
</protein>
<dbReference type="Proteomes" id="UP000321412">
    <property type="component" value="Unassembled WGS sequence"/>
</dbReference>
<feature type="signal peptide" evidence="1">
    <location>
        <begin position="1"/>
        <end position="29"/>
    </location>
</feature>
<evidence type="ECO:0000313" key="3">
    <source>
        <dbReference type="Proteomes" id="UP000321412"/>
    </source>
</evidence>
<dbReference type="AlphaFoldDB" id="A0A5C6XBA5"/>
<evidence type="ECO:0000313" key="2">
    <source>
        <dbReference type="EMBL" id="TXD34394.1"/>
    </source>
</evidence>
<evidence type="ECO:0000256" key="1">
    <source>
        <dbReference type="SAM" id="SignalP"/>
    </source>
</evidence>
<name>A0A5C6XBA5_9DELT</name>
<dbReference type="RefSeq" id="WP_146982903.1">
    <property type="nucleotide sequence ID" value="NZ_VOSM01000013.1"/>
</dbReference>
<dbReference type="OrthoDB" id="9835831at2"/>
<proteinExistence type="predicted"/>